<protein>
    <recommendedName>
        <fullName evidence="7">Rhodopsin domain-containing protein</fullName>
    </recommendedName>
</protein>
<evidence type="ECO:0000256" key="3">
    <source>
        <dbReference type="ARBA" id="ARBA00022989"/>
    </source>
</evidence>
<keyword evidence="2 6" id="KW-0812">Transmembrane</keyword>
<gene>
    <name evidence="8" type="ORF">SLS56_010368</name>
</gene>
<dbReference type="PANTHER" id="PTHR33048">
    <property type="entry name" value="PTH11-LIKE INTEGRAL MEMBRANE PROTEIN (AFU_ORTHOLOGUE AFUA_5G11245)"/>
    <property type="match status" value="1"/>
</dbReference>
<name>A0ABR3SF04_9PEZI</name>
<dbReference type="Pfam" id="PF20684">
    <property type="entry name" value="Fung_rhodopsin"/>
    <property type="match status" value="1"/>
</dbReference>
<dbReference type="InterPro" id="IPR049326">
    <property type="entry name" value="Rhodopsin_dom_fungi"/>
</dbReference>
<feature type="transmembrane region" description="Helical" evidence="6">
    <location>
        <begin position="118"/>
        <end position="139"/>
    </location>
</feature>
<keyword evidence="3 6" id="KW-1133">Transmembrane helix</keyword>
<evidence type="ECO:0000313" key="9">
    <source>
        <dbReference type="Proteomes" id="UP001521116"/>
    </source>
</evidence>
<evidence type="ECO:0000313" key="8">
    <source>
        <dbReference type="EMBL" id="KAL1618809.1"/>
    </source>
</evidence>
<keyword evidence="4 6" id="KW-0472">Membrane</keyword>
<dbReference type="PANTHER" id="PTHR33048:SF108">
    <property type="entry name" value="INTEGRAL MEMBRANE PROTEIN"/>
    <property type="match status" value="1"/>
</dbReference>
<feature type="transmembrane region" description="Helical" evidence="6">
    <location>
        <begin position="20"/>
        <end position="41"/>
    </location>
</feature>
<evidence type="ECO:0000259" key="7">
    <source>
        <dbReference type="Pfam" id="PF20684"/>
    </source>
</evidence>
<comment type="subcellular location">
    <subcellularLocation>
        <location evidence="1">Membrane</location>
        <topology evidence="1">Multi-pass membrane protein</topology>
    </subcellularLocation>
</comment>
<keyword evidence="9" id="KW-1185">Reference proteome</keyword>
<evidence type="ECO:0000256" key="1">
    <source>
        <dbReference type="ARBA" id="ARBA00004141"/>
    </source>
</evidence>
<feature type="domain" description="Rhodopsin" evidence="7">
    <location>
        <begin position="37"/>
        <end position="261"/>
    </location>
</feature>
<evidence type="ECO:0000256" key="4">
    <source>
        <dbReference type="ARBA" id="ARBA00023136"/>
    </source>
</evidence>
<reference evidence="8 9" key="1">
    <citation type="submission" date="2024-02" db="EMBL/GenBank/DDBJ databases">
        <title>De novo assembly and annotation of 12 fungi associated with fruit tree decline syndrome in Ontario, Canada.</title>
        <authorList>
            <person name="Sulman M."/>
            <person name="Ellouze W."/>
            <person name="Ilyukhin E."/>
        </authorList>
    </citation>
    <scope>NUCLEOTIDE SEQUENCE [LARGE SCALE GENOMIC DNA]</scope>
    <source>
        <strain evidence="8 9">M1-105</strain>
    </source>
</reference>
<feature type="transmembrane region" description="Helical" evidence="6">
    <location>
        <begin position="159"/>
        <end position="185"/>
    </location>
</feature>
<dbReference type="EMBL" id="JAJVDC020000199">
    <property type="protein sequence ID" value="KAL1618809.1"/>
    <property type="molecule type" value="Genomic_DNA"/>
</dbReference>
<evidence type="ECO:0000256" key="6">
    <source>
        <dbReference type="SAM" id="Phobius"/>
    </source>
</evidence>
<feature type="transmembrane region" description="Helical" evidence="6">
    <location>
        <begin position="197"/>
        <end position="217"/>
    </location>
</feature>
<comment type="caution">
    <text evidence="8">The sequence shown here is derived from an EMBL/GenBank/DDBJ whole genome shotgun (WGS) entry which is preliminary data.</text>
</comment>
<organism evidence="8 9">
    <name type="scientific">Neofusicoccum ribis</name>
    <dbReference type="NCBI Taxonomy" id="45134"/>
    <lineage>
        <taxon>Eukaryota</taxon>
        <taxon>Fungi</taxon>
        <taxon>Dikarya</taxon>
        <taxon>Ascomycota</taxon>
        <taxon>Pezizomycotina</taxon>
        <taxon>Dothideomycetes</taxon>
        <taxon>Dothideomycetes incertae sedis</taxon>
        <taxon>Botryosphaeriales</taxon>
        <taxon>Botryosphaeriaceae</taxon>
        <taxon>Neofusicoccum</taxon>
    </lineage>
</organism>
<evidence type="ECO:0000256" key="5">
    <source>
        <dbReference type="ARBA" id="ARBA00038359"/>
    </source>
</evidence>
<comment type="similarity">
    <text evidence="5">Belongs to the SAT4 family.</text>
</comment>
<sequence>MTTPTWSGPAVATESRTGSIITGNLIPQFVASTFVIARIISKAWIRRIWGHDDTMLCIAWTMYGAGIHVDELPISALEANRKVQYASLLLYNLTLALTKITICLFYLNIFADPLNRRLTIAALIFILSYTIPLECVSIFQCNPIAANWDKQLAAACIPMMPHFWVSAACNMAADAWLVVQVIPNILPLQIPRRQKAVLLAVVSLGWLVIVASVIRVVRIQLVNDHRDFTWASYDVTIWSAVEVDVGLVCVAAPSTKPLFKKIAPEFLRSLTAESGDADGGGATRYPLGTVRRGRKASGTLRLHSLDEAETRSVRSMSRAWADVGGLLTTTVEAESKRGSVASGMGEIMKSVDVTVETTDLEQGSRLSQDSFRSSWNSNFRSDMRKI</sequence>
<evidence type="ECO:0000256" key="2">
    <source>
        <dbReference type="ARBA" id="ARBA00022692"/>
    </source>
</evidence>
<proteinExistence type="inferred from homology"/>
<feature type="transmembrane region" description="Helical" evidence="6">
    <location>
        <begin position="89"/>
        <end position="111"/>
    </location>
</feature>
<dbReference type="Proteomes" id="UP001521116">
    <property type="component" value="Unassembled WGS sequence"/>
</dbReference>
<dbReference type="InterPro" id="IPR052337">
    <property type="entry name" value="SAT4-like"/>
</dbReference>
<accession>A0ABR3SF04</accession>